<dbReference type="PANTHER" id="PTHR45633">
    <property type="entry name" value="60 KDA HEAT SHOCK PROTEIN, MITOCHONDRIAL"/>
    <property type="match status" value="1"/>
</dbReference>
<evidence type="ECO:0000256" key="1">
    <source>
        <dbReference type="ARBA" id="ARBA00006607"/>
    </source>
</evidence>
<dbReference type="GO" id="GO:0140662">
    <property type="term" value="F:ATP-dependent protein folding chaperone"/>
    <property type="evidence" value="ECO:0007669"/>
    <property type="project" value="InterPro"/>
</dbReference>
<evidence type="ECO:0000313" key="5">
    <source>
        <dbReference type="Proteomes" id="UP000541444"/>
    </source>
</evidence>
<dbReference type="GO" id="GO:0042026">
    <property type="term" value="P:protein refolding"/>
    <property type="evidence" value="ECO:0007669"/>
    <property type="project" value="InterPro"/>
</dbReference>
<dbReference type="Proteomes" id="UP000541444">
    <property type="component" value="Unassembled WGS sequence"/>
</dbReference>
<dbReference type="InterPro" id="IPR001844">
    <property type="entry name" value="Cpn60/GroEL"/>
</dbReference>
<keyword evidence="2" id="KW-0143">Chaperone</keyword>
<dbReference type="Pfam" id="PF04782">
    <property type="entry name" value="DUF632"/>
    <property type="match status" value="1"/>
</dbReference>
<proteinExistence type="inferred from homology"/>
<organism evidence="4 5">
    <name type="scientific">Kingdonia uniflora</name>
    <dbReference type="NCBI Taxonomy" id="39325"/>
    <lineage>
        <taxon>Eukaryota</taxon>
        <taxon>Viridiplantae</taxon>
        <taxon>Streptophyta</taxon>
        <taxon>Embryophyta</taxon>
        <taxon>Tracheophyta</taxon>
        <taxon>Spermatophyta</taxon>
        <taxon>Magnoliopsida</taxon>
        <taxon>Ranunculales</taxon>
        <taxon>Circaeasteraceae</taxon>
        <taxon>Kingdonia</taxon>
    </lineage>
</organism>
<dbReference type="SUPFAM" id="SSF52029">
    <property type="entry name" value="GroEL apical domain-like"/>
    <property type="match status" value="1"/>
</dbReference>
<dbReference type="InterPro" id="IPR027409">
    <property type="entry name" value="GroEL-like_apical_dom_sf"/>
</dbReference>
<reference evidence="4 5" key="1">
    <citation type="journal article" date="2020" name="IScience">
        <title>Genome Sequencing of the Endangered Kingdonia uniflora (Circaeasteraceae, Ranunculales) Reveals Potential Mechanisms of Evolutionary Specialization.</title>
        <authorList>
            <person name="Sun Y."/>
            <person name="Deng T."/>
            <person name="Zhang A."/>
            <person name="Moore M.J."/>
            <person name="Landis J.B."/>
            <person name="Lin N."/>
            <person name="Zhang H."/>
            <person name="Zhang X."/>
            <person name="Huang J."/>
            <person name="Zhang X."/>
            <person name="Sun H."/>
            <person name="Wang H."/>
        </authorList>
    </citation>
    <scope>NUCLEOTIDE SEQUENCE [LARGE SCALE GENOMIC DNA]</scope>
    <source>
        <strain evidence="4">TB1705</strain>
        <tissue evidence="4">Leaf</tissue>
    </source>
</reference>
<comment type="caution">
    <text evidence="4">The sequence shown here is derived from an EMBL/GenBank/DDBJ whole genome shotgun (WGS) entry which is preliminary data.</text>
</comment>
<protein>
    <recommendedName>
        <fullName evidence="3">DUF632 domain-containing protein</fullName>
    </recommendedName>
</protein>
<dbReference type="InterPro" id="IPR006867">
    <property type="entry name" value="DUF632"/>
</dbReference>
<accession>A0A7J7L7C1</accession>
<name>A0A7J7L7C1_9MAGN</name>
<evidence type="ECO:0000259" key="3">
    <source>
        <dbReference type="Pfam" id="PF04782"/>
    </source>
</evidence>
<gene>
    <name evidence="4" type="ORF">GIB67_040960</name>
</gene>
<dbReference type="EMBL" id="JACGCM010002570">
    <property type="protein sequence ID" value="KAF6138449.1"/>
    <property type="molecule type" value="Genomic_DNA"/>
</dbReference>
<keyword evidence="5" id="KW-1185">Reference proteome</keyword>
<dbReference type="Gene3D" id="3.30.260.10">
    <property type="entry name" value="TCP-1-like chaperonin intermediate domain"/>
    <property type="match status" value="1"/>
</dbReference>
<dbReference type="OrthoDB" id="1925648at2759"/>
<dbReference type="InterPro" id="IPR027410">
    <property type="entry name" value="TCP-1-like_intermed_sf"/>
</dbReference>
<feature type="domain" description="DUF632" evidence="3">
    <location>
        <begin position="4"/>
        <end position="80"/>
    </location>
</feature>
<sequence length="266" mass="30224">MDFKFCGWVAAQKEYIKNGWLLMCLLIEPEEIVDGDVPFSLGWIGAPPAFVICNYWAQSMEDMISEEENVQALSGFMRAMVDTKALKRDELKIQKECYFLLEEDHKARDLIAVLQKAIREGYPILIIAKDIEEEALATLVVNKLRGALKIAALNVPGFGERKSQYLDGIAIHTGDQNLSMTRGFGPCYEVVLTKEVTIIVGNRSTQDAIIRFLRSETLLRLQSRTMRKKNLMIECQALWLEHKLKEKKLRVEDDLNATKAAVEEGL</sequence>
<comment type="similarity">
    <text evidence="1">Belongs to the chaperonin (HSP60) family.</text>
</comment>
<evidence type="ECO:0000256" key="2">
    <source>
        <dbReference type="ARBA" id="ARBA00023186"/>
    </source>
</evidence>
<evidence type="ECO:0000313" key="4">
    <source>
        <dbReference type="EMBL" id="KAF6138449.1"/>
    </source>
</evidence>
<dbReference type="AlphaFoldDB" id="A0A7J7L7C1"/>
<dbReference type="Gene3D" id="3.50.7.10">
    <property type="entry name" value="GroEL"/>
    <property type="match status" value="1"/>
</dbReference>